<keyword evidence="5" id="KW-0560">Oxidoreductase</keyword>
<dbReference type="Gene3D" id="3.50.50.60">
    <property type="entry name" value="FAD/NAD(P)-binding domain"/>
    <property type="match status" value="2"/>
</dbReference>
<dbReference type="InterPro" id="IPR000960">
    <property type="entry name" value="Flavin_mOase"/>
</dbReference>
<dbReference type="InterPro" id="IPR050346">
    <property type="entry name" value="FMO-like"/>
</dbReference>
<dbReference type="PRINTS" id="PR00370">
    <property type="entry name" value="FMOXYGENASE"/>
</dbReference>
<accession>A0A1E7FG77</accession>
<evidence type="ECO:0000313" key="6">
    <source>
        <dbReference type="EMBL" id="OEU17181.1"/>
    </source>
</evidence>
<dbReference type="AlphaFoldDB" id="A0A1E7FG77"/>
<dbReference type="OrthoDB" id="66881at2759"/>
<dbReference type="KEGG" id="fcy:FRACYDRAFT_207505"/>
<dbReference type="Proteomes" id="UP000095751">
    <property type="component" value="Unassembled WGS sequence"/>
</dbReference>
<dbReference type="Pfam" id="PF00743">
    <property type="entry name" value="FMO-like"/>
    <property type="match status" value="1"/>
</dbReference>
<protein>
    <submittedName>
        <fullName evidence="6">FAD/NAD(P)-binding domain-containing protein</fullName>
    </submittedName>
</protein>
<gene>
    <name evidence="6" type="ORF">FRACYDRAFT_207505</name>
</gene>
<dbReference type="GO" id="GO:0050661">
    <property type="term" value="F:NADP binding"/>
    <property type="evidence" value="ECO:0007669"/>
    <property type="project" value="InterPro"/>
</dbReference>
<comment type="similarity">
    <text evidence="1">Belongs to the FMO family.</text>
</comment>
<evidence type="ECO:0000313" key="7">
    <source>
        <dbReference type="Proteomes" id="UP000095751"/>
    </source>
</evidence>
<dbReference type="InParanoid" id="A0A1E7FG77"/>
<keyword evidence="4" id="KW-0521">NADP</keyword>
<proteinExistence type="inferred from homology"/>
<organism evidence="6 7">
    <name type="scientific">Fragilariopsis cylindrus CCMP1102</name>
    <dbReference type="NCBI Taxonomy" id="635003"/>
    <lineage>
        <taxon>Eukaryota</taxon>
        <taxon>Sar</taxon>
        <taxon>Stramenopiles</taxon>
        <taxon>Ochrophyta</taxon>
        <taxon>Bacillariophyta</taxon>
        <taxon>Bacillariophyceae</taxon>
        <taxon>Bacillariophycidae</taxon>
        <taxon>Bacillariales</taxon>
        <taxon>Bacillariaceae</taxon>
        <taxon>Fragilariopsis</taxon>
    </lineage>
</organism>
<sequence length="494" mass="55286">MSLASTTASSAASASQLKVAVIGSGAAGLVTARILKRNGIKPLILEKDDMGGVWSYQPNSKSRPMYRGLKTNLPRELMAFREFPWGGDGKTQSFVTHGEVKNYLSRYAKAMDLEDLIQFKSTVTQLEIVTDEEKKGEKDPSSWPQIKLKWEESVRSNNCEKVTTHSGIFDSVIVCNGHYAAKAKSTIPGIETFEGKVYHSIEYDDPFIFKDQNVLCIGGRASGSDLAREISRHANKVYLSDTTCPDLIEGEPISEGNVFWVPRTSEVLSNSRISFGSTCNDTPKVDVIILCTGYDYQFPFINEHSNLDFSAVPGERRVKPLYEQLWHARYPSLAFIGLQHSVVPFPFFELQAEAIVSQLVRDSSSTSWHLPHLHERMESAENDANSGGPNKPGRIQETHYLGPLQWDACLKYAHFAGLDGDCVKRHIMTNKAIYDHSGKQRKHLFPGGADEYRYYSFVREDENETFQVNSLLDEMKDEDNISLLSENGAAPNVH</sequence>
<evidence type="ECO:0000256" key="1">
    <source>
        <dbReference type="ARBA" id="ARBA00009183"/>
    </source>
</evidence>
<dbReference type="PANTHER" id="PTHR23023">
    <property type="entry name" value="DIMETHYLANILINE MONOOXYGENASE"/>
    <property type="match status" value="1"/>
</dbReference>
<evidence type="ECO:0000256" key="2">
    <source>
        <dbReference type="ARBA" id="ARBA00022630"/>
    </source>
</evidence>
<dbReference type="EMBL" id="KV784357">
    <property type="protein sequence ID" value="OEU17181.1"/>
    <property type="molecule type" value="Genomic_DNA"/>
</dbReference>
<dbReference type="GO" id="GO:0050660">
    <property type="term" value="F:flavin adenine dinucleotide binding"/>
    <property type="evidence" value="ECO:0007669"/>
    <property type="project" value="InterPro"/>
</dbReference>
<dbReference type="InterPro" id="IPR036188">
    <property type="entry name" value="FAD/NAD-bd_sf"/>
</dbReference>
<keyword evidence="2" id="KW-0285">Flavoprotein</keyword>
<dbReference type="GO" id="GO:0004499">
    <property type="term" value="F:N,N-dimethylaniline monooxygenase activity"/>
    <property type="evidence" value="ECO:0007669"/>
    <property type="project" value="InterPro"/>
</dbReference>
<name>A0A1E7FG77_9STRA</name>
<reference evidence="6 7" key="1">
    <citation type="submission" date="2016-09" db="EMBL/GenBank/DDBJ databases">
        <title>Extensive genetic diversity and differential bi-allelic expression allows diatom success in the polar Southern Ocean.</title>
        <authorList>
            <consortium name="DOE Joint Genome Institute"/>
            <person name="Mock T."/>
            <person name="Otillar R.P."/>
            <person name="Strauss J."/>
            <person name="Dupont C."/>
            <person name="Frickenhaus S."/>
            <person name="Maumus F."/>
            <person name="Mcmullan M."/>
            <person name="Sanges R."/>
            <person name="Schmutz J."/>
            <person name="Toseland A."/>
            <person name="Valas R."/>
            <person name="Veluchamy A."/>
            <person name="Ward B.J."/>
            <person name="Allen A."/>
            <person name="Barry K."/>
            <person name="Falciatore A."/>
            <person name="Ferrante M."/>
            <person name="Fortunato A.E."/>
            <person name="Gloeckner G."/>
            <person name="Gruber A."/>
            <person name="Hipkin R."/>
            <person name="Janech M."/>
            <person name="Kroth P."/>
            <person name="Leese F."/>
            <person name="Lindquist E."/>
            <person name="Lyon B.R."/>
            <person name="Martin J."/>
            <person name="Mayer C."/>
            <person name="Parker M."/>
            <person name="Quesneville H."/>
            <person name="Raymond J."/>
            <person name="Uhlig C."/>
            <person name="Valentin K.U."/>
            <person name="Worden A.Z."/>
            <person name="Armbrust E.V."/>
            <person name="Bowler C."/>
            <person name="Green B."/>
            <person name="Moulton V."/>
            <person name="Van Oosterhout C."/>
            <person name="Grigoriev I."/>
        </authorList>
    </citation>
    <scope>NUCLEOTIDE SEQUENCE [LARGE SCALE GENOMIC DNA]</scope>
    <source>
        <strain evidence="6 7">CCMP1102</strain>
    </source>
</reference>
<evidence type="ECO:0000256" key="3">
    <source>
        <dbReference type="ARBA" id="ARBA00022827"/>
    </source>
</evidence>
<evidence type="ECO:0000256" key="4">
    <source>
        <dbReference type="ARBA" id="ARBA00022857"/>
    </source>
</evidence>
<keyword evidence="7" id="KW-1185">Reference proteome</keyword>
<dbReference type="SUPFAM" id="SSF51905">
    <property type="entry name" value="FAD/NAD(P)-binding domain"/>
    <property type="match status" value="2"/>
</dbReference>
<evidence type="ECO:0000256" key="5">
    <source>
        <dbReference type="ARBA" id="ARBA00023002"/>
    </source>
</evidence>
<keyword evidence="3" id="KW-0274">FAD</keyword>
<dbReference type="InterPro" id="IPR020946">
    <property type="entry name" value="Flavin_mOase-like"/>
</dbReference>